<dbReference type="PANTHER" id="PTHR43060">
    <property type="entry name" value="3-HYDROXYISOBUTYRATE DEHYDROGENASE-LIKE 1, MITOCHONDRIAL-RELATED"/>
    <property type="match status" value="1"/>
</dbReference>
<name>A0AA37UK85_9MICO</name>
<sequence length="236" mass="23773">MVAALAEAPASPVTVVMVATAEQLTAVVDAALEGDVEHQLWIVMSTVGPDAVRRDGARLESAGAWLVDAPVTGGVTGARAARLRIFAAGHEDDLTAARSVLEALGTPATVGASLGAGQAVKVINQLLCSVHLVAAAEAVALAEGLGLDAAAVLDLVGAGAGASWMLGDRGSRMLAEPEEVSSTVGIFVKDSGLVASAAESVGIDLPVLIAARDRFALAAERGWGSADDSQVVQTYR</sequence>
<organism evidence="3 4">
    <name type="scientific">Arenivirga flava</name>
    <dbReference type="NCBI Taxonomy" id="1930060"/>
    <lineage>
        <taxon>Bacteria</taxon>
        <taxon>Bacillati</taxon>
        <taxon>Actinomycetota</taxon>
        <taxon>Actinomycetes</taxon>
        <taxon>Micrococcales</taxon>
        <taxon>Microbacteriaceae</taxon>
        <taxon>Arenivirga</taxon>
    </lineage>
</organism>
<dbReference type="GO" id="GO:0051287">
    <property type="term" value="F:NAD binding"/>
    <property type="evidence" value="ECO:0007669"/>
    <property type="project" value="InterPro"/>
</dbReference>
<dbReference type="Pfam" id="PF14833">
    <property type="entry name" value="NAD_binding_11"/>
    <property type="match status" value="1"/>
</dbReference>
<protein>
    <submittedName>
        <fullName evidence="3">Beta-hydroxyacid dehydrogenase</fullName>
    </submittedName>
</protein>
<keyword evidence="4" id="KW-1185">Reference proteome</keyword>
<dbReference type="SUPFAM" id="SSF48179">
    <property type="entry name" value="6-phosphogluconate dehydrogenase C-terminal domain-like"/>
    <property type="match status" value="1"/>
</dbReference>
<dbReference type="Gene3D" id="1.10.1040.10">
    <property type="entry name" value="N-(1-d-carboxylethyl)-l-norvaline Dehydrogenase, domain 2"/>
    <property type="match status" value="1"/>
</dbReference>
<dbReference type="SUPFAM" id="SSF51735">
    <property type="entry name" value="NAD(P)-binding Rossmann-fold domains"/>
    <property type="match status" value="1"/>
</dbReference>
<dbReference type="InterPro" id="IPR013328">
    <property type="entry name" value="6PGD_dom2"/>
</dbReference>
<evidence type="ECO:0000259" key="2">
    <source>
        <dbReference type="Pfam" id="PF14833"/>
    </source>
</evidence>
<dbReference type="Proteomes" id="UP001157160">
    <property type="component" value="Unassembled WGS sequence"/>
</dbReference>
<comment type="caution">
    <text evidence="3">The sequence shown here is derived from an EMBL/GenBank/DDBJ whole genome shotgun (WGS) entry which is preliminary data.</text>
</comment>
<evidence type="ECO:0000313" key="4">
    <source>
        <dbReference type="Proteomes" id="UP001157160"/>
    </source>
</evidence>
<dbReference type="InterPro" id="IPR036291">
    <property type="entry name" value="NAD(P)-bd_dom_sf"/>
</dbReference>
<dbReference type="InterPro" id="IPR006115">
    <property type="entry name" value="6PGDH_NADP-bd"/>
</dbReference>
<dbReference type="Pfam" id="PF03446">
    <property type="entry name" value="NAD_binding_2"/>
    <property type="match status" value="1"/>
</dbReference>
<reference evidence="3 4" key="1">
    <citation type="journal article" date="2014" name="Int. J. Syst. Evol. Microbiol.">
        <title>Complete genome sequence of Corynebacterium casei LMG S-19264T (=DSM 44701T), isolated from a smear-ripened cheese.</title>
        <authorList>
            <consortium name="US DOE Joint Genome Institute (JGI-PGF)"/>
            <person name="Walter F."/>
            <person name="Albersmeier A."/>
            <person name="Kalinowski J."/>
            <person name="Ruckert C."/>
        </authorList>
    </citation>
    <scope>NUCLEOTIDE SEQUENCE [LARGE SCALE GENOMIC DNA]</scope>
    <source>
        <strain evidence="3 4">NBRC 112289</strain>
    </source>
</reference>
<dbReference type="InterPro" id="IPR029154">
    <property type="entry name" value="HIBADH-like_NADP-bd"/>
</dbReference>
<feature type="domain" description="6-phosphogluconate dehydrogenase NADP-binding" evidence="1">
    <location>
        <begin position="12"/>
        <end position="109"/>
    </location>
</feature>
<gene>
    <name evidence="3" type="ORF">GCM10025874_15330</name>
</gene>
<dbReference type="RefSeq" id="WP_284231646.1">
    <property type="nucleotide sequence ID" value="NZ_BSUL01000001.1"/>
</dbReference>
<dbReference type="InterPro" id="IPR008927">
    <property type="entry name" value="6-PGluconate_DH-like_C_sf"/>
</dbReference>
<proteinExistence type="predicted"/>
<dbReference type="EMBL" id="BSUL01000001">
    <property type="protein sequence ID" value="GMA28280.1"/>
    <property type="molecule type" value="Genomic_DNA"/>
</dbReference>
<evidence type="ECO:0000259" key="1">
    <source>
        <dbReference type="Pfam" id="PF03446"/>
    </source>
</evidence>
<dbReference type="GO" id="GO:0050661">
    <property type="term" value="F:NADP binding"/>
    <property type="evidence" value="ECO:0007669"/>
    <property type="project" value="InterPro"/>
</dbReference>
<evidence type="ECO:0000313" key="3">
    <source>
        <dbReference type="EMBL" id="GMA28280.1"/>
    </source>
</evidence>
<dbReference type="Gene3D" id="3.40.50.720">
    <property type="entry name" value="NAD(P)-binding Rossmann-like Domain"/>
    <property type="match status" value="1"/>
</dbReference>
<accession>A0AA37UK85</accession>
<dbReference type="AlphaFoldDB" id="A0AA37UK85"/>
<feature type="domain" description="3-hydroxyisobutyrate dehydrogenase-like NAD-binding" evidence="2">
    <location>
        <begin position="115"/>
        <end position="234"/>
    </location>
</feature>